<reference evidence="1" key="1">
    <citation type="submission" date="2022-06" db="EMBL/GenBank/DDBJ databases">
        <title>Phylogenomic reconstructions and comparative analyses of Kickxellomycotina fungi.</title>
        <authorList>
            <person name="Reynolds N.K."/>
            <person name="Stajich J.E."/>
            <person name="Barry K."/>
            <person name="Grigoriev I.V."/>
            <person name="Crous P."/>
            <person name="Smith M.E."/>
        </authorList>
    </citation>
    <scope>NUCLEOTIDE SEQUENCE</scope>
    <source>
        <strain evidence="1">RSA 2271</strain>
    </source>
</reference>
<feature type="non-terminal residue" evidence="1">
    <location>
        <position position="140"/>
    </location>
</feature>
<name>A0ACC1HNF5_9FUNG</name>
<sequence>MARRQWYLGVPDAERLSPASASLRSLSQGAGGGPRHSHSHSLATCGALKGSYGRHSHDGERQALQARPLNPFYEVSDRIPLPSSMSSLSVIDVISKLSHLLSIHQIAFTFVEACDTSVGGPDTQVRGLAKGAVVECDEAN</sequence>
<dbReference type="Proteomes" id="UP001145114">
    <property type="component" value="Unassembled WGS sequence"/>
</dbReference>
<gene>
    <name evidence="1" type="ORF">EV182_006460</name>
</gene>
<protein>
    <submittedName>
        <fullName evidence="1">Uncharacterized protein</fullName>
    </submittedName>
</protein>
<evidence type="ECO:0000313" key="1">
    <source>
        <dbReference type="EMBL" id="KAJ1677298.1"/>
    </source>
</evidence>
<dbReference type="EMBL" id="JAMZIH010002661">
    <property type="protein sequence ID" value="KAJ1677298.1"/>
    <property type="molecule type" value="Genomic_DNA"/>
</dbReference>
<proteinExistence type="predicted"/>
<evidence type="ECO:0000313" key="2">
    <source>
        <dbReference type="Proteomes" id="UP001145114"/>
    </source>
</evidence>
<organism evidence="1 2">
    <name type="scientific">Spiromyces aspiralis</name>
    <dbReference type="NCBI Taxonomy" id="68401"/>
    <lineage>
        <taxon>Eukaryota</taxon>
        <taxon>Fungi</taxon>
        <taxon>Fungi incertae sedis</taxon>
        <taxon>Zoopagomycota</taxon>
        <taxon>Kickxellomycotina</taxon>
        <taxon>Kickxellomycetes</taxon>
        <taxon>Kickxellales</taxon>
        <taxon>Kickxellaceae</taxon>
        <taxon>Spiromyces</taxon>
    </lineage>
</organism>
<keyword evidence="2" id="KW-1185">Reference proteome</keyword>
<comment type="caution">
    <text evidence="1">The sequence shown here is derived from an EMBL/GenBank/DDBJ whole genome shotgun (WGS) entry which is preliminary data.</text>
</comment>
<accession>A0ACC1HNF5</accession>